<reference evidence="1" key="1">
    <citation type="submission" date="2025-05" db="UniProtKB">
        <authorList>
            <consortium name="RefSeq"/>
        </authorList>
    </citation>
    <scope>NUCLEOTIDE SEQUENCE [LARGE SCALE GENOMIC DNA]</scope>
</reference>
<dbReference type="RefSeq" id="XP_065643101.1">
    <property type="nucleotide sequence ID" value="XM_065787029.1"/>
</dbReference>
<organism evidence="1 2">
    <name type="scientific">Hydra vulgaris</name>
    <name type="common">Hydra</name>
    <name type="synonym">Hydra attenuata</name>
    <dbReference type="NCBI Taxonomy" id="6087"/>
    <lineage>
        <taxon>Eukaryota</taxon>
        <taxon>Metazoa</taxon>
        <taxon>Cnidaria</taxon>
        <taxon>Hydrozoa</taxon>
        <taxon>Hydroidolina</taxon>
        <taxon>Anthoathecata</taxon>
        <taxon>Aplanulata</taxon>
        <taxon>Hydridae</taxon>
        <taxon>Hydra</taxon>
    </lineage>
</organism>
<dbReference type="Proteomes" id="UP001652625">
    <property type="component" value="Chromosome 01"/>
</dbReference>
<protein>
    <submittedName>
        <fullName evidence="2">Uncharacterized protein LOC136074689</fullName>
    </submittedName>
</protein>
<evidence type="ECO:0000313" key="1">
    <source>
        <dbReference type="Proteomes" id="UP001652625"/>
    </source>
</evidence>
<reference evidence="2" key="2">
    <citation type="submission" date="2025-08" db="UniProtKB">
        <authorList>
            <consortium name="RefSeq"/>
        </authorList>
    </citation>
    <scope>IDENTIFICATION</scope>
</reference>
<accession>A0ABM4B2T4</accession>
<sequence length="566" mass="64306">MSICINIKYYCLSPKKNFSRCSESCCECILSKIKRPWIKAGFDVLTDLSLVKKLFKLHKSYSNLKKNAKRGNSGDLAKQNEFEIEIKKLFWAGNSNLKDTISKDKKRSLKDKIEDLKFLEDQENERKFVIGSEDIKYRKKAKESIRKKNRLQPKILSDDVPNVELIDTILSDDSSIESDFEPGDWYHIEVSENPDTVIAKIPKDVFAGNVSLTATACDISPNVLQKVTNAILYQSGVDLKEGKSSQSTAYRKMKKENENMAKISKEDVKAAIDASPYPCIIHFDGKTLFELNKGKMLKRDRMAVLVNINGQTYLLGVPPLASSTGEDQFLGVMNLIKEYQLMSKTRGICFDTTSSNTGTNKGSVSRISQELDKYLLQIACRHHVTELRMLHFWKLVTNEETSGPDNPLFKKLKNIFEEPNFNYNSVLLLRFDWNKVKSSFLEKAAMKSLTFCNAYVSKPGIIRDDRSELAELVVTYLSPITYKVRKTGAIHHARFLGKAIYYLKLRLLSNQLTFVQENDKLKIEIKLITEFIVCHTSNASVQEALLDDELASEEKAKIASAILSFA</sequence>
<evidence type="ECO:0000313" key="2">
    <source>
        <dbReference type="RefSeq" id="XP_065643101.1"/>
    </source>
</evidence>
<dbReference type="GeneID" id="136074689"/>
<gene>
    <name evidence="2" type="primary">LOC136074689</name>
</gene>
<keyword evidence="1" id="KW-1185">Reference proteome</keyword>
<name>A0ABM4B2T4_HYDVU</name>
<proteinExistence type="predicted"/>